<feature type="region of interest" description="Disordered" evidence="1">
    <location>
        <begin position="1"/>
        <end position="30"/>
    </location>
</feature>
<reference evidence="2" key="2">
    <citation type="submission" date="2025-08" db="UniProtKB">
        <authorList>
            <consortium name="Ensembl"/>
        </authorList>
    </citation>
    <scope>IDENTIFICATION</scope>
</reference>
<proteinExistence type="predicted"/>
<sequence length="96" mass="10794">MQATWRQSVPTVTHLKKKKNKRKAGAQIEKQRNTRVRSLVVTLVPSPSLLFELLISWSPDAAISSGNLSGSRFSVDGAHSVLKRQFSFSQRPSRYL</sequence>
<accession>A0A8D3D7M2</accession>
<feature type="compositionally biased region" description="Polar residues" evidence="1">
    <location>
        <begin position="1"/>
        <end position="11"/>
    </location>
</feature>
<dbReference type="AlphaFoldDB" id="A0A8D3D7M2"/>
<feature type="compositionally biased region" description="Basic residues" evidence="1">
    <location>
        <begin position="14"/>
        <end position="24"/>
    </location>
</feature>
<dbReference type="Ensembl" id="ENSSMAT00000071584.1">
    <property type="protein sequence ID" value="ENSSMAP00000055531.1"/>
    <property type="gene ID" value="ENSSMAG00000031238.1"/>
</dbReference>
<dbReference type="Proteomes" id="UP000694558">
    <property type="component" value="Chromosome 16"/>
</dbReference>
<evidence type="ECO:0000256" key="1">
    <source>
        <dbReference type="SAM" id="MobiDB-lite"/>
    </source>
</evidence>
<reference evidence="2" key="1">
    <citation type="submission" date="2023-05" db="EMBL/GenBank/DDBJ databases">
        <title>High-quality long-read genome of Scophthalmus maximus.</title>
        <authorList>
            <person name="Lien S."/>
            <person name="Martinez P."/>
        </authorList>
    </citation>
    <scope>NUCLEOTIDE SEQUENCE [LARGE SCALE GENOMIC DNA]</scope>
</reference>
<protein>
    <submittedName>
        <fullName evidence="2">Uncharacterized protein</fullName>
    </submittedName>
</protein>
<evidence type="ECO:0000313" key="3">
    <source>
        <dbReference type="Proteomes" id="UP000694558"/>
    </source>
</evidence>
<name>A0A8D3D7M2_SCOMX</name>
<evidence type="ECO:0000313" key="2">
    <source>
        <dbReference type="Ensembl" id="ENSSMAP00000055531.1"/>
    </source>
</evidence>
<organism evidence="2 3">
    <name type="scientific">Scophthalmus maximus</name>
    <name type="common">Turbot</name>
    <name type="synonym">Psetta maxima</name>
    <dbReference type="NCBI Taxonomy" id="52904"/>
    <lineage>
        <taxon>Eukaryota</taxon>
        <taxon>Metazoa</taxon>
        <taxon>Chordata</taxon>
        <taxon>Craniata</taxon>
        <taxon>Vertebrata</taxon>
        <taxon>Euteleostomi</taxon>
        <taxon>Actinopterygii</taxon>
        <taxon>Neopterygii</taxon>
        <taxon>Teleostei</taxon>
        <taxon>Neoteleostei</taxon>
        <taxon>Acanthomorphata</taxon>
        <taxon>Carangaria</taxon>
        <taxon>Pleuronectiformes</taxon>
        <taxon>Pleuronectoidei</taxon>
        <taxon>Scophthalmidae</taxon>
        <taxon>Scophthalmus</taxon>
    </lineage>
</organism>